<keyword evidence="2" id="KW-1185">Reference proteome</keyword>
<dbReference type="InterPro" id="IPR013783">
    <property type="entry name" value="Ig-like_fold"/>
</dbReference>
<dbReference type="AlphaFoldDB" id="A0A0D0J2L8"/>
<sequence>MAVLMSVTVALADQYCFFGYGTTTQTGVLTENTSAKCAIYIPAEVASRYKGCYINKVRVGLASRSTTLKVFITKDLNSYDVTGTSDAAYSGTNDVQTTEKFQISGEEGFYVGYEVTGTAPIVAVSNVYNENGCWADLGDGWKNYAAEGETKSPVLCLDARISGEKVPMDACLISANSTVSAVGEPATLSATVKNQCYTKITKLSVAYSIDGGEEKTAESGKINILTGKDAVVTFTDPEANLALGVHDVKMRILQVNGKDDEVADNNSGESLINVLQFVPGKRLFVEEQTGIDCGFCPRGIVGFQYMSEKYPSQFVGVAVHCYDGNGPLAPSDYADFVRNLINGGFPGSTVMRQNSTSPSGDNLEAILKNLSKITPEMHIDVESKLSADEKSVDVTAMVTPLIKKAGARYKLGFILTEDNVTGYSQANYFSGGSYGEMGGWENKGGYVSDPLQHVARATFGYEGIEGSIPTEFNLNEVINYNVQIPIPSTVQNKKNLNAIAILIDSLTGYVDNAAEAHVGANSADCIETTENAASPVVRIQNGNLVVDGYNGNVKVYTLDGTQVAPTSLSHGIYVVKGEGAQQFVKRIAY</sequence>
<evidence type="ECO:0008006" key="3">
    <source>
        <dbReference type="Google" id="ProtNLM"/>
    </source>
</evidence>
<name>A0A0D0J2L8_9BACT</name>
<evidence type="ECO:0000313" key="1">
    <source>
        <dbReference type="EMBL" id="KIP64743.1"/>
    </source>
</evidence>
<dbReference type="Proteomes" id="UP000032046">
    <property type="component" value="Unassembled WGS sequence"/>
</dbReference>
<gene>
    <name evidence="1" type="ORF">ST44_01135</name>
</gene>
<accession>A0A0D0J2L8</accession>
<comment type="caution">
    <text evidence="1">The sequence shown here is derived from an EMBL/GenBank/DDBJ whole genome shotgun (WGS) entry which is preliminary data.</text>
</comment>
<protein>
    <recommendedName>
        <fullName evidence="3">CARDB domain-containing protein</fullName>
    </recommendedName>
</protein>
<dbReference type="STRING" id="1602171.ST44_01135"/>
<dbReference type="EMBL" id="JXQK01000016">
    <property type="protein sequence ID" value="KIP64743.1"/>
    <property type="molecule type" value="Genomic_DNA"/>
</dbReference>
<reference evidence="1 2" key="1">
    <citation type="submission" date="2015-01" db="EMBL/GenBank/DDBJ databases">
        <title>Comparative genomics of non-oral Prevotella species.</title>
        <authorList>
            <person name="Accetto T."/>
            <person name="Nograsek B."/>
            <person name="Avgustin G."/>
        </authorList>
    </citation>
    <scope>NUCLEOTIDE SEQUENCE [LARGE SCALE GENOMIC DNA]</scope>
    <source>
        <strain evidence="1 2">P5-119</strain>
    </source>
</reference>
<organism evidence="1 2">
    <name type="scientific">Prevotella pectinovora</name>
    <dbReference type="NCBI Taxonomy" id="1602169"/>
    <lineage>
        <taxon>Bacteria</taxon>
        <taxon>Pseudomonadati</taxon>
        <taxon>Bacteroidota</taxon>
        <taxon>Bacteroidia</taxon>
        <taxon>Bacteroidales</taxon>
        <taxon>Prevotellaceae</taxon>
        <taxon>Prevotella</taxon>
    </lineage>
</organism>
<evidence type="ECO:0000313" key="2">
    <source>
        <dbReference type="Proteomes" id="UP000032046"/>
    </source>
</evidence>
<dbReference type="Gene3D" id="2.60.40.10">
    <property type="entry name" value="Immunoglobulins"/>
    <property type="match status" value="2"/>
</dbReference>
<proteinExistence type="predicted"/>